<evidence type="ECO:0000256" key="1">
    <source>
        <dbReference type="SAM" id="Phobius"/>
    </source>
</evidence>
<dbReference type="OrthoDB" id="5196884at2"/>
<dbReference type="RefSeq" id="WP_015771149.1">
    <property type="nucleotide sequence ID" value="NC_013174.1"/>
</dbReference>
<sequence>MSTLTGPRRSRAARRAVRSLSVTASTAAYACTQAMCDRLTEMKKNPERGDVPGWVLITLMTAGLVVAIWSLAGPALESLFNEAIAKISARAA</sequence>
<reference evidence="3 4" key="1">
    <citation type="journal article" date="2009" name="Stand. Genomic Sci.">
        <title>Complete genome sequence of Jonesia denitrificans type strain (Prevot 55134).</title>
        <authorList>
            <person name="Pukall R."/>
            <person name="Gehrich-Schroter G."/>
            <person name="Lapidus A."/>
            <person name="Nolan M."/>
            <person name="Glavina Del Rio T."/>
            <person name="Lucas S."/>
            <person name="Chen F."/>
            <person name="Tice H."/>
            <person name="Pitluck S."/>
            <person name="Cheng J.F."/>
            <person name="Copeland A."/>
            <person name="Saunders E."/>
            <person name="Brettin T."/>
            <person name="Detter J.C."/>
            <person name="Bruce D."/>
            <person name="Goodwin L."/>
            <person name="Pati A."/>
            <person name="Ivanova N."/>
            <person name="Mavromatis K."/>
            <person name="Ovchinnikova G."/>
            <person name="Chen A."/>
            <person name="Palaniappan K."/>
            <person name="Land M."/>
            <person name="Hauser L."/>
            <person name="Chang Y.J."/>
            <person name="Jeffries C.D."/>
            <person name="Chain P."/>
            <person name="Goker M."/>
            <person name="Bristow J."/>
            <person name="Eisen J.A."/>
            <person name="Markowitz V."/>
            <person name="Hugenholtz P."/>
            <person name="Kyrpides N.C."/>
            <person name="Klenk H.P."/>
            <person name="Han C."/>
        </authorList>
    </citation>
    <scope>NUCLEOTIDE SEQUENCE [LARGE SCALE GENOMIC DNA]</scope>
    <source>
        <strain evidence="4">ATCC 14870 / DSM 20603 / BCRC 15368 / CIP 55.134 / JCM 11481 / NBRC 15587 / NCTC 10816 / Prevot 55134</strain>
    </source>
</reference>
<evidence type="ECO:0000313" key="4">
    <source>
        <dbReference type="Proteomes" id="UP000000628"/>
    </source>
</evidence>
<dbReference type="HOGENOM" id="CLU_178345_1_0_11"/>
<keyword evidence="2" id="KW-0732">Signal</keyword>
<keyword evidence="1" id="KW-0812">Transmembrane</keyword>
<dbReference type="Proteomes" id="UP000000628">
    <property type="component" value="Chromosome"/>
</dbReference>
<evidence type="ECO:0000256" key="2">
    <source>
        <dbReference type="SAM" id="SignalP"/>
    </source>
</evidence>
<dbReference type="STRING" id="471856.Jden_0859"/>
<dbReference type="AlphaFoldDB" id="C7R2F0"/>
<proteinExistence type="predicted"/>
<gene>
    <name evidence="3" type="ordered locus">Jden_0859</name>
</gene>
<name>C7R2F0_JONDD</name>
<organism evidence="3 4">
    <name type="scientific">Jonesia denitrificans (strain ATCC 14870 / DSM 20603 / BCRC 15368 / CIP 55.134 / JCM 11481 / NBRC 15587 / NCTC 10816 / Prevot 55134)</name>
    <name type="common">Listeria denitrificans</name>
    <dbReference type="NCBI Taxonomy" id="471856"/>
    <lineage>
        <taxon>Bacteria</taxon>
        <taxon>Bacillati</taxon>
        <taxon>Actinomycetota</taxon>
        <taxon>Actinomycetes</taxon>
        <taxon>Micrococcales</taxon>
        <taxon>Jonesiaceae</taxon>
        <taxon>Jonesia</taxon>
    </lineage>
</organism>
<keyword evidence="1" id="KW-0472">Membrane</keyword>
<evidence type="ECO:0008006" key="5">
    <source>
        <dbReference type="Google" id="ProtNLM"/>
    </source>
</evidence>
<keyword evidence="1" id="KW-1133">Transmembrane helix</keyword>
<dbReference type="KEGG" id="jde:Jden_0859"/>
<feature type="transmembrane region" description="Helical" evidence="1">
    <location>
        <begin position="52"/>
        <end position="72"/>
    </location>
</feature>
<dbReference type="eggNOG" id="ENOG5033A03">
    <property type="taxonomic scope" value="Bacteria"/>
</dbReference>
<protein>
    <recommendedName>
        <fullName evidence="5">Flp/Fap pilin component</fullName>
    </recommendedName>
</protein>
<feature type="chain" id="PRO_5002981181" description="Flp/Fap pilin component" evidence="2">
    <location>
        <begin position="31"/>
        <end position="92"/>
    </location>
</feature>
<feature type="signal peptide" evidence="2">
    <location>
        <begin position="1"/>
        <end position="30"/>
    </location>
</feature>
<dbReference type="EMBL" id="CP001706">
    <property type="protein sequence ID" value="ACV08521.1"/>
    <property type="molecule type" value="Genomic_DNA"/>
</dbReference>
<evidence type="ECO:0000313" key="3">
    <source>
        <dbReference type="EMBL" id="ACV08521.1"/>
    </source>
</evidence>
<accession>C7R2F0</accession>
<keyword evidence="4" id="KW-1185">Reference proteome</keyword>